<keyword evidence="1" id="KW-0472">Membrane</keyword>
<keyword evidence="1" id="KW-1133">Transmembrane helix</keyword>
<protein>
    <submittedName>
        <fullName evidence="2">Uncharacterized protein</fullName>
    </submittedName>
</protein>
<dbReference type="EMBL" id="MN448299">
    <property type="protein sequence ID" value="QFG75144.1"/>
    <property type="molecule type" value="Genomic_DNA"/>
</dbReference>
<accession>A0A5J6VPA7</accession>
<keyword evidence="1" id="KW-0812">Transmembrane</keyword>
<sequence>MKDPNLVEQGIKDYTKFCLKKCTSIKKKYNNIIINAVLLLSFIICVGGFLYYKYKGKLSIPEKIEKEKKKREYIFSKIRLYQDIKKQQGLNLANNSTWTADHNLLNNKIFK</sequence>
<evidence type="ECO:0000313" key="2">
    <source>
        <dbReference type="EMBL" id="QFG75144.1"/>
    </source>
</evidence>
<proteinExistence type="predicted"/>
<name>A0A5J6VPA7_9VIRU</name>
<feature type="transmembrane region" description="Helical" evidence="1">
    <location>
        <begin position="32"/>
        <end position="52"/>
    </location>
</feature>
<reference evidence="2" key="1">
    <citation type="journal article" date="2019" name="Philos. Trans. R. Soc. Lond., B, Biol. Sci.">
        <title>Targeted metagenomic recovery of four divergent viruses reveals shared and distinctive characteristics of giant viruses of marine eukaryotes.</title>
        <authorList>
            <person name="Needham D.M."/>
            <person name="Poirier C."/>
            <person name="Hehenberger E."/>
            <person name="Jimenez V."/>
            <person name="Swalwell J.E."/>
            <person name="Santoro A.E."/>
            <person name="Worden A.Z."/>
        </authorList>
    </citation>
    <scope>NUCLEOTIDE SEQUENCE</scope>
    <source>
        <strain evidence="2">OPacV-421</strain>
    </source>
</reference>
<organism evidence="2">
    <name type="scientific">Megaviridae environmental sample</name>
    <dbReference type="NCBI Taxonomy" id="1737588"/>
    <lineage>
        <taxon>Viruses</taxon>
        <taxon>Varidnaviria</taxon>
        <taxon>Bamfordvirae</taxon>
        <taxon>Nucleocytoviricota</taxon>
        <taxon>Megaviricetes</taxon>
        <taxon>Imitervirales</taxon>
        <taxon>Mimiviridae</taxon>
        <taxon>environmental samples</taxon>
    </lineage>
</organism>
<evidence type="ECO:0000256" key="1">
    <source>
        <dbReference type="SAM" id="Phobius"/>
    </source>
</evidence>